<dbReference type="AlphaFoldDB" id="A0A9D1A8X8"/>
<sequence>MIVYTPLWETMRRKGVSTYTLREKYKFSGSTVQRLKKNMSVSTNT</sequence>
<accession>A0A9D1A8X8</accession>
<feature type="domain" description="HTH cro/C1-type" evidence="1">
    <location>
        <begin position="7"/>
        <end position="44"/>
    </location>
</feature>
<organism evidence="2 3">
    <name type="scientific">Candidatus Avoscillospira stercoripullorum</name>
    <dbReference type="NCBI Taxonomy" id="2840709"/>
    <lineage>
        <taxon>Bacteria</taxon>
        <taxon>Bacillati</taxon>
        <taxon>Bacillota</taxon>
        <taxon>Clostridia</taxon>
        <taxon>Eubacteriales</taxon>
        <taxon>Oscillospiraceae</taxon>
        <taxon>Oscillospiraceae incertae sedis</taxon>
        <taxon>Candidatus Avoscillospira</taxon>
    </lineage>
</organism>
<dbReference type="Pfam" id="PF13443">
    <property type="entry name" value="HTH_26"/>
    <property type="match status" value="1"/>
</dbReference>
<dbReference type="Proteomes" id="UP000824258">
    <property type="component" value="Unassembled WGS sequence"/>
</dbReference>
<dbReference type="InterPro" id="IPR001387">
    <property type="entry name" value="Cro/C1-type_HTH"/>
</dbReference>
<protein>
    <submittedName>
        <fullName evidence="2">Helix-turn-helix domain-containing protein</fullName>
    </submittedName>
</protein>
<evidence type="ECO:0000259" key="1">
    <source>
        <dbReference type="Pfam" id="PF13443"/>
    </source>
</evidence>
<evidence type="ECO:0000313" key="2">
    <source>
        <dbReference type="EMBL" id="HIR09228.1"/>
    </source>
</evidence>
<proteinExistence type="predicted"/>
<name>A0A9D1A8X8_9FIRM</name>
<evidence type="ECO:0000313" key="3">
    <source>
        <dbReference type="Proteomes" id="UP000824258"/>
    </source>
</evidence>
<reference evidence="2" key="1">
    <citation type="submission" date="2020-10" db="EMBL/GenBank/DDBJ databases">
        <authorList>
            <person name="Gilroy R."/>
        </authorList>
    </citation>
    <scope>NUCLEOTIDE SEQUENCE</scope>
    <source>
        <strain evidence="2">ChiHjej9B8-7071</strain>
    </source>
</reference>
<comment type="caution">
    <text evidence="2">The sequence shown here is derived from an EMBL/GenBank/DDBJ whole genome shotgun (WGS) entry which is preliminary data.</text>
</comment>
<dbReference type="EMBL" id="DVGD01000067">
    <property type="protein sequence ID" value="HIR09228.1"/>
    <property type="molecule type" value="Genomic_DNA"/>
</dbReference>
<feature type="non-terminal residue" evidence="2">
    <location>
        <position position="45"/>
    </location>
</feature>
<reference evidence="2" key="2">
    <citation type="journal article" date="2021" name="PeerJ">
        <title>Extensive microbial diversity within the chicken gut microbiome revealed by metagenomics and culture.</title>
        <authorList>
            <person name="Gilroy R."/>
            <person name="Ravi A."/>
            <person name="Getino M."/>
            <person name="Pursley I."/>
            <person name="Horton D.L."/>
            <person name="Alikhan N.F."/>
            <person name="Baker D."/>
            <person name="Gharbi K."/>
            <person name="Hall N."/>
            <person name="Watson M."/>
            <person name="Adriaenssens E.M."/>
            <person name="Foster-Nyarko E."/>
            <person name="Jarju S."/>
            <person name="Secka A."/>
            <person name="Antonio M."/>
            <person name="Oren A."/>
            <person name="Chaudhuri R.R."/>
            <person name="La Ragione R."/>
            <person name="Hildebrand F."/>
            <person name="Pallen M.J."/>
        </authorList>
    </citation>
    <scope>NUCLEOTIDE SEQUENCE</scope>
    <source>
        <strain evidence="2">ChiHjej9B8-7071</strain>
    </source>
</reference>
<gene>
    <name evidence="2" type="ORF">IAA70_02365</name>
</gene>